<sequence>MSAWFHNRCTFKDQYALWHTILKLASRFGCLDYDEVFGANWRTDKESMCVVAFEPNPRHRAWLTRQAVAYQRRGWRYVAVFAAVGAGASDATSAAARRRQCINQIWGSLTARFGHSLLKTGASRSLNLITMEKHRAKKVCPLHFLDVVVSHAQCKAMGRAWKGQFEGRGTRLLYLDDESYASDEAKPLPE</sequence>
<keyword evidence="2" id="KW-1185">Reference proteome</keyword>
<reference evidence="1" key="1">
    <citation type="submission" date="2021-11" db="EMBL/GenBank/DDBJ databases">
        <authorList>
            <consortium name="Genoscope - CEA"/>
            <person name="William W."/>
        </authorList>
    </citation>
    <scope>NUCLEOTIDE SEQUENCE</scope>
</reference>
<comment type="caution">
    <text evidence="1">The sequence shown here is derived from an EMBL/GenBank/DDBJ whole genome shotgun (WGS) entry which is preliminary data.</text>
</comment>
<evidence type="ECO:0000313" key="1">
    <source>
        <dbReference type="EMBL" id="CAH0364991.1"/>
    </source>
</evidence>
<proteinExistence type="predicted"/>
<dbReference type="AlphaFoldDB" id="A0A8J2WX41"/>
<dbReference type="Proteomes" id="UP000789595">
    <property type="component" value="Unassembled WGS sequence"/>
</dbReference>
<name>A0A8J2WX41_9STRA</name>
<gene>
    <name evidence="1" type="ORF">PECAL_1P13900</name>
</gene>
<dbReference type="EMBL" id="CAKKNE010000001">
    <property type="protein sequence ID" value="CAH0364991.1"/>
    <property type="molecule type" value="Genomic_DNA"/>
</dbReference>
<protein>
    <submittedName>
        <fullName evidence="1">Uncharacterized protein</fullName>
    </submittedName>
</protein>
<accession>A0A8J2WX41</accession>
<evidence type="ECO:0000313" key="2">
    <source>
        <dbReference type="Proteomes" id="UP000789595"/>
    </source>
</evidence>
<organism evidence="1 2">
    <name type="scientific">Pelagomonas calceolata</name>
    <dbReference type="NCBI Taxonomy" id="35677"/>
    <lineage>
        <taxon>Eukaryota</taxon>
        <taxon>Sar</taxon>
        <taxon>Stramenopiles</taxon>
        <taxon>Ochrophyta</taxon>
        <taxon>Pelagophyceae</taxon>
        <taxon>Pelagomonadales</taxon>
        <taxon>Pelagomonadaceae</taxon>
        <taxon>Pelagomonas</taxon>
    </lineage>
</organism>